<dbReference type="InterPro" id="IPR015421">
    <property type="entry name" value="PyrdxlP-dep_Trfase_major"/>
</dbReference>
<dbReference type="GO" id="GO:0006520">
    <property type="term" value="P:amino acid metabolic process"/>
    <property type="evidence" value="ECO:0007669"/>
    <property type="project" value="InterPro"/>
</dbReference>
<keyword evidence="4 6" id="KW-0663">Pyridoxal phosphate</keyword>
<organism evidence="8 9">
    <name type="scientific">Telmatocola sphagniphila</name>
    <dbReference type="NCBI Taxonomy" id="1123043"/>
    <lineage>
        <taxon>Bacteria</taxon>
        <taxon>Pseudomonadati</taxon>
        <taxon>Planctomycetota</taxon>
        <taxon>Planctomycetia</taxon>
        <taxon>Gemmatales</taxon>
        <taxon>Gemmataceae</taxon>
    </lineage>
</organism>
<dbReference type="Gene3D" id="1.20.1340.10">
    <property type="entry name" value="dopa decarboxylase, N-terminal domain"/>
    <property type="match status" value="1"/>
</dbReference>
<keyword evidence="3" id="KW-0210">Decarboxylase</keyword>
<evidence type="ECO:0000256" key="7">
    <source>
        <dbReference type="RuleBase" id="RU000382"/>
    </source>
</evidence>
<dbReference type="Pfam" id="PF00282">
    <property type="entry name" value="Pyridoxal_deC"/>
    <property type="match status" value="1"/>
</dbReference>
<evidence type="ECO:0000256" key="2">
    <source>
        <dbReference type="ARBA" id="ARBA00009533"/>
    </source>
</evidence>
<sequence>MEKNLTLDPQNWDALRSLGHRMLDEMFDQFIHLKEKPAWQQMPPEVQKQLHEPLPIQPQGEEQVWREFVNNVLPYPNGSWHPRFWGWVQGTGVPFAMLADMLASGLNAHMAGFNHAPAVVELQVIAWLAELMGLPSGSSGLLCSGGTMAGVLGLAVARNAQAGFDVRENGLHSREQPRLMVYGSTETHGWAKKALELLGLGRRNYRAIPVDSQYQIQIPLLQESIAADRKLGHRPICIIGTAGTVNTAAIDNLNGLADVCEREKIWFHIDGAFGALARISDKLRSRVAGLERCDSISIDLHKWMYLPFEVACLLVRDAELHKAAFSSSASYLAEFDRGVSVGRMTFADRGIELTRGFKALKVWMCLKAYGVEKFARLIEQNVDQANYLADRVQCEPELELLAPVSLNIVCFRFAPSVMPEEKRNALNRELLMRLQESGVAIPSSTQIGDKFAIRTAIVNHRSRIEDFDLLIDTILKIGRELITEGFKA</sequence>
<dbReference type="Gene3D" id="3.40.640.10">
    <property type="entry name" value="Type I PLP-dependent aspartate aminotransferase-like (Major domain)"/>
    <property type="match status" value="1"/>
</dbReference>
<evidence type="ECO:0000256" key="3">
    <source>
        <dbReference type="ARBA" id="ARBA00022793"/>
    </source>
</evidence>
<comment type="cofactor">
    <cofactor evidence="1 6 7">
        <name>pyridoxal 5'-phosphate</name>
        <dbReference type="ChEBI" id="CHEBI:597326"/>
    </cofactor>
</comment>
<keyword evidence="5 7" id="KW-0456">Lyase</keyword>
<evidence type="ECO:0000256" key="5">
    <source>
        <dbReference type="ARBA" id="ARBA00023239"/>
    </source>
</evidence>
<dbReference type="PANTHER" id="PTHR11999">
    <property type="entry name" value="GROUP II PYRIDOXAL-5-PHOSPHATE DECARBOXYLASE"/>
    <property type="match status" value="1"/>
</dbReference>
<dbReference type="InterPro" id="IPR015422">
    <property type="entry name" value="PyrdxlP-dep_Trfase_small"/>
</dbReference>
<dbReference type="Gene3D" id="3.90.1150.10">
    <property type="entry name" value="Aspartate Aminotransferase, domain 1"/>
    <property type="match status" value="1"/>
</dbReference>
<evidence type="ECO:0000313" key="9">
    <source>
        <dbReference type="Proteomes" id="UP000676194"/>
    </source>
</evidence>
<accession>A0A8E6B2Q2</accession>
<keyword evidence="9" id="KW-1185">Reference proteome</keyword>
<reference evidence="8" key="1">
    <citation type="submission" date="2021-05" db="EMBL/GenBank/DDBJ databases">
        <title>Complete genome sequence of the cellulolytic planctomycete Telmatocola sphagniphila SP2T and characterization of the first cellulase from planctomycetes.</title>
        <authorList>
            <person name="Rakitin A.L."/>
            <person name="Beletsky A.V."/>
            <person name="Naumoff D.G."/>
            <person name="Kulichevskaya I.S."/>
            <person name="Mardanov A.V."/>
            <person name="Ravin N.V."/>
            <person name="Dedysh S.N."/>
        </authorList>
    </citation>
    <scope>NUCLEOTIDE SEQUENCE</scope>
    <source>
        <strain evidence="8">SP2T</strain>
    </source>
</reference>
<evidence type="ECO:0000256" key="6">
    <source>
        <dbReference type="PIRSR" id="PIRSR602129-50"/>
    </source>
</evidence>
<feature type="modified residue" description="N6-(pyridoxal phosphate)lysine" evidence="6">
    <location>
        <position position="302"/>
    </location>
</feature>
<dbReference type="Proteomes" id="UP000676194">
    <property type="component" value="Chromosome"/>
</dbReference>
<dbReference type="GO" id="GO:0019752">
    <property type="term" value="P:carboxylic acid metabolic process"/>
    <property type="evidence" value="ECO:0007669"/>
    <property type="project" value="InterPro"/>
</dbReference>
<evidence type="ECO:0008006" key="10">
    <source>
        <dbReference type="Google" id="ProtNLM"/>
    </source>
</evidence>
<dbReference type="PRINTS" id="PR00800">
    <property type="entry name" value="YHDCRBOXLASE"/>
</dbReference>
<dbReference type="EMBL" id="CP074694">
    <property type="protein sequence ID" value="QVL30616.1"/>
    <property type="molecule type" value="Genomic_DNA"/>
</dbReference>
<dbReference type="InterPro" id="IPR010977">
    <property type="entry name" value="Aromatic_deC"/>
</dbReference>
<evidence type="ECO:0000313" key="8">
    <source>
        <dbReference type="EMBL" id="QVL30616.1"/>
    </source>
</evidence>
<dbReference type="KEGG" id="tsph:KIH39_17370"/>
<protein>
    <recommendedName>
        <fullName evidence="10">Amino acid decarboxylase</fullName>
    </recommendedName>
</protein>
<comment type="similarity">
    <text evidence="2 7">Belongs to the group II decarboxylase family.</text>
</comment>
<evidence type="ECO:0000256" key="4">
    <source>
        <dbReference type="ARBA" id="ARBA00022898"/>
    </source>
</evidence>
<dbReference type="SUPFAM" id="SSF53383">
    <property type="entry name" value="PLP-dependent transferases"/>
    <property type="match status" value="1"/>
</dbReference>
<evidence type="ECO:0000256" key="1">
    <source>
        <dbReference type="ARBA" id="ARBA00001933"/>
    </source>
</evidence>
<dbReference type="GO" id="GO:0016831">
    <property type="term" value="F:carboxy-lyase activity"/>
    <property type="evidence" value="ECO:0007669"/>
    <property type="project" value="UniProtKB-KW"/>
</dbReference>
<dbReference type="GO" id="GO:0030170">
    <property type="term" value="F:pyridoxal phosphate binding"/>
    <property type="evidence" value="ECO:0007669"/>
    <property type="project" value="InterPro"/>
</dbReference>
<gene>
    <name evidence="8" type="ORF">KIH39_17370</name>
</gene>
<dbReference type="PANTHER" id="PTHR11999:SF70">
    <property type="entry name" value="MIP05841P"/>
    <property type="match status" value="1"/>
</dbReference>
<dbReference type="RefSeq" id="WP_213494487.1">
    <property type="nucleotide sequence ID" value="NZ_CP074694.1"/>
</dbReference>
<dbReference type="InterPro" id="IPR002129">
    <property type="entry name" value="PyrdxlP-dep_de-COase"/>
</dbReference>
<dbReference type="AlphaFoldDB" id="A0A8E6B2Q2"/>
<proteinExistence type="inferred from homology"/>
<name>A0A8E6B2Q2_9BACT</name>
<dbReference type="InterPro" id="IPR015424">
    <property type="entry name" value="PyrdxlP-dep_Trfase"/>
</dbReference>